<protein>
    <submittedName>
        <fullName evidence="2">Uncharacterized protein</fullName>
    </submittedName>
</protein>
<evidence type="ECO:0000256" key="1">
    <source>
        <dbReference type="SAM" id="Phobius"/>
    </source>
</evidence>
<keyword evidence="1" id="KW-0472">Membrane</keyword>
<keyword evidence="3" id="KW-1185">Reference proteome</keyword>
<evidence type="ECO:0000313" key="2">
    <source>
        <dbReference type="EMBL" id="KAJ4345671.1"/>
    </source>
</evidence>
<accession>A0A9W8XAG2</accession>
<comment type="caution">
    <text evidence="2">The sequence shown here is derived from an EMBL/GenBank/DDBJ whole genome shotgun (WGS) entry which is preliminary data.</text>
</comment>
<feature type="transmembrane region" description="Helical" evidence="1">
    <location>
        <begin position="6"/>
        <end position="23"/>
    </location>
</feature>
<dbReference type="EMBL" id="JAPEUX010000009">
    <property type="protein sequence ID" value="KAJ4345671.1"/>
    <property type="molecule type" value="Genomic_DNA"/>
</dbReference>
<keyword evidence="1" id="KW-1133">Transmembrane helix</keyword>
<dbReference type="RefSeq" id="XP_056065835.1">
    <property type="nucleotide sequence ID" value="XM_056220532.1"/>
</dbReference>
<dbReference type="GeneID" id="80915336"/>
<name>A0A9W8XAG2_9PLEO</name>
<sequence length="252" mass="27810">MTRTTLFVAIFIAIVSILYLGYVRPVSSPSPTSEPVIAMHTLQTAVIQLNDLVQCVGSDTPSRGTLQQARDSALQLQLSAHEETAGKIFRDGLLPAMRLVAHDGTDCDLIDAAEGQLDSAQRLAHDVRSEIGLVLGHVRDAETSLLVELENARQEVRKHQDPRTRSGNKSIHAAHRAHVRRLDGCYTTLAHVEGQLATRQGSWATVGDALREMRSHTTDWRAHDDHRCLAEHVGYRLSRLLQAARPIIMLDG</sequence>
<evidence type="ECO:0000313" key="3">
    <source>
        <dbReference type="Proteomes" id="UP001140513"/>
    </source>
</evidence>
<dbReference type="Proteomes" id="UP001140513">
    <property type="component" value="Unassembled WGS sequence"/>
</dbReference>
<proteinExistence type="predicted"/>
<reference evidence="2" key="1">
    <citation type="submission" date="2022-10" db="EMBL/GenBank/DDBJ databases">
        <title>Tapping the CABI collections for fungal endophytes: first genome assemblies for Collariella, Neodidymelliopsis, Ascochyta clinopodiicola, Didymella pomorum, Didymosphaeria variabile, Neocosmospora piperis and Neocucurbitaria cava.</title>
        <authorList>
            <person name="Hill R."/>
        </authorList>
    </citation>
    <scope>NUCLEOTIDE SEQUENCE</scope>
    <source>
        <strain evidence="2">IMI 356815</strain>
    </source>
</reference>
<dbReference type="AlphaFoldDB" id="A0A9W8XAG2"/>
<gene>
    <name evidence="2" type="ORF">N0V89_011806</name>
</gene>
<keyword evidence="1" id="KW-0812">Transmembrane</keyword>
<organism evidence="2 3">
    <name type="scientific">Didymosphaeria variabile</name>
    <dbReference type="NCBI Taxonomy" id="1932322"/>
    <lineage>
        <taxon>Eukaryota</taxon>
        <taxon>Fungi</taxon>
        <taxon>Dikarya</taxon>
        <taxon>Ascomycota</taxon>
        <taxon>Pezizomycotina</taxon>
        <taxon>Dothideomycetes</taxon>
        <taxon>Pleosporomycetidae</taxon>
        <taxon>Pleosporales</taxon>
        <taxon>Massarineae</taxon>
        <taxon>Didymosphaeriaceae</taxon>
        <taxon>Didymosphaeria</taxon>
    </lineage>
</organism>